<evidence type="ECO:0000256" key="12">
    <source>
        <dbReference type="RuleBase" id="RU003357"/>
    </source>
</evidence>
<evidence type="ECO:0000256" key="8">
    <source>
        <dbReference type="ARBA" id="ARBA00023136"/>
    </source>
</evidence>
<keyword evidence="8 11" id="KW-0472">Membrane</keyword>
<feature type="signal peptide" evidence="13">
    <location>
        <begin position="1"/>
        <end position="20"/>
    </location>
</feature>
<protein>
    <submittedName>
        <fullName evidence="16">TonB-dependent receptor plug domain-containing protein</fullName>
    </submittedName>
</protein>
<dbReference type="InterPro" id="IPR039426">
    <property type="entry name" value="TonB-dep_rcpt-like"/>
</dbReference>
<evidence type="ECO:0000256" key="2">
    <source>
        <dbReference type="ARBA" id="ARBA00008143"/>
    </source>
</evidence>
<evidence type="ECO:0000259" key="15">
    <source>
        <dbReference type="Pfam" id="PF07715"/>
    </source>
</evidence>
<keyword evidence="17" id="KW-1185">Reference proteome</keyword>
<evidence type="ECO:0000256" key="7">
    <source>
        <dbReference type="ARBA" id="ARBA00023077"/>
    </source>
</evidence>
<keyword evidence="6 13" id="KW-0732">Signal</keyword>
<evidence type="ECO:0000256" key="9">
    <source>
        <dbReference type="ARBA" id="ARBA00023170"/>
    </source>
</evidence>
<keyword evidence="3 11" id="KW-0813">Transport</keyword>
<evidence type="ECO:0000256" key="10">
    <source>
        <dbReference type="ARBA" id="ARBA00023237"/>
    </source>
</evidence>
<gene>
    <name evidence="16" type="ORF">ACFFUV_18020</name>
</gene>
<feature type="domain" description="TonB-dependent receptor-like beta-barrel" evidence="14">
    <location>
        <begin position="254"/>
        <end position="638"/>
    </location>
</feature>
<evidence type="ECO:0000256" key="13">
    <source>
        <dbReference type="SAM" id="SignalP"/>
    </source>
</evidence>
<reference evidence="16 17" key="1">
    <citation type="submission" date="2024-09" db="EMBL/GenBank/DDBJ databases">
        <authorList>
            <person name="Sun Q."/>
            <person name="Mori K."/>
        </authorList>
    </citation>
    <scope>NUCLEOTIDE SEQUENCE [LARGE SCALE GENOMIC DNA]</scope>
    <source>
        <strain evidence="16 17">CECT 8064</strain>
    </source>
</reference>
<dbReference type="PROSITE" id="PS52016">
    <property type="entry name" value="TONB_DEPENDENT_REC_3"/>
    <property type="match status" value="1"/>
</dbReference>
<evidence type="ECO:0000256" key="4">
    <source>
        <dbReference type="ARBA" id="ARBA00022452"/>
    </source>
</evidence>
<keyword evidence="7 12" id="KW-0798">TonB box</keyword>
<dbReference type="Pfam" id="PF07715">
    <property type="entry name" value="Plug"/>
    <property type="match status" value="1"/>
</dbReference>
<evidence type="ECO:0000256" key="3">
    <source>
        <dbReference type="ARBA" id="ARBA00022448"/>
    </source>
</evidence>
<dbReference type="InterPro" id="IPR036942">
    <property type="entry name" value="Beta-barrel_TonB_sf"/>
</dbReference>
<sequence>MKKRRYLLPSLVLVCGNVSASDDIQHLMSMSLEELSMLQTEMQTAFRSSHKLTDTPSSVYVLGSERIKRSGARSIAEVLALVPGITVTNVSNTQQVASIRGFHDGLYNKMLVLLDGRSLNNSVYGGIYWPSVDYNLADIERIEVLRGPGGTMWGGNALNGVINIITKSAKQTQFSMLNGTFDEHGDYIASGRTGLKLGDDMYARAFYKRRDEENHHSGRYQNRWLRQTAGMVVESYEGDDKWTLRLGGHRSQYRINHSNYRIDRIVGAVDDISEQATTIDSHGEYLHFDFDQTINSEWQAKYAAWYQHSRDQRFDAPAEYSDVNLEANFNYGLSDRVTFSFGGGVRRYDIDFSTTHSPESQYIYPYILRTYDVNKVDDVISNGYVQGNWHLTEQWSLWAGVKAEYFSATGDTEFSPQLRALYHFDDGRNTLWAGVARAVSAPSYLNRNSDYYLTIDDPQQNRTVFVKRDSNPNMDIESVITSEVGHRFVGENIELDTTLFFSEHHNVRGSQYKGAIEGVNNSYQFQISDDYNMKSYGVEVAARWQFSSTYDIYASYSYLHTDYYLQMDTMQQVQTTDAFSIENQHNISLQSLWDINEQWSFDVTAMAQLLEYPPDSNYSIPDYLSWDARLAWQYNTHWPMVEWIIKDIGRHGYYQNTLQQYPSEQQSYLRISYVF</sequence>
<dbReference type="PANTHER" id="PTHR30069:SF29">
    <property type="entry name" value="HEMOGLOBIN AND HEMOGLOBIN-HAPTOGLOBIN-BINDING PROTEIN 1-RELATED"/>
    <property type="match status" value="1"/>
</dbReference>
<evidence type="ECO:0000256" key="5">
    <source>
        <dbReference type="ARBA" id="ARBA00022692"/>
    </source>
</evidence>
<dbReference type="Pfam" id="PF00593">
    <property type="entry name" value="TonB_dep_Rec_b-barrel"/>
    <property type="match status" value="1"/>
</dbReference>
<evidence type="ECO:0000313" key="16">
    <source>
        <dbReference type="EMBL" id="MFB9136870.1"/>
    </source>
</evidence>
<dbReference type="EMBL" id="JBHMEP010000007">
    <property type="protein sequence ID" value="MFB9136870.1"/>
    <property type="molecule type" value="Genomic_DNA"/>
</dbReference>
<dbReference type="RefSeq" id="WP_390195452.1">
    <property type="nucleotide sequence ID" value="NZ_JBHMEP010000007.1"/>
</dbReference>
<accession>A0ABV5HSE6</accession>
<keyword evidence="5 11" id="KW-0812">Transmembrane</keyword>
<dbReference type="SUPFAM" id="SSF56935">
    <property type="entry name" value="Porins"/>
    <property type="match status" value="1"/>
</dbReference>
<dbReference type="InterPro" id="IPR037066">
    <property type="entry name" value="Plug_dom_sf"/>
</dbReference>
<evidence type="ECO:0000256" key="6">
    <source>
        <dbReference type="ARBA" id="ARBA00022729"/>
    </source>
</evidence>
<dbReference type="Gene3D" id="2.40.170.20">
    <property type="entry name" value="TonB-dependent receptor, beta-barrel domain"/>
    <property type="match status" value="1"/>
</dbReference>
<comment type="caution">
    <text evidence="16">The sequence shown here is derived from an EMBL/GenBank/DDBJ whole genome shotgun (WGS) entry which is preliminary data.</text>
</comment>
<feature type="chain" id="PRO_5047537947" evidence="13">
    <location>
        <begin position="21"/>
        <end position="675"/>
    </location>
</feature>
<comment type="similarity">
    <text evidence="2">Belongs to the TonB-dependent receptor family. Hemoglobin/haptoglobin binding protein subfamily.</text>
</comment>
<organism evidence="16 17">
    <name type="scientific">Vibrio olivae</name>
    <dbReference type="NCBI Taxonomy" id="1243002"/>
    <lineage>
        <taxon>Bacteria</taxon>
        <taxon>Pseudomonadati</taxon>
        <taxon>Pseudomonadota</taxon>
        <taxon>Gammaproteobacteria</taxon>
        <taxon>Vibrionales</taxon>
        <taxon>Vibrionaceae</taxon>
        <taxon>Vibrio</taxon>
    </lineage>
</organism>
<dbReference type="InterPro" id="IPR000531">
    <property type="entry name" value="Beta-barrel_TonB"/>
</dbReference>
<dbReference type="Proteomes" id="UP001589645">
    <property type="component" value="Unassembled WGS sequence"/>
</dbReference>
<proteinExistence type="inferred from homology"/>
<keyword evidence="10 11" id="KW-0998">Cell outer membrane</keyword>
<dbReference type="PANTHER" id="PTHR30069">
    <property type="entry name" value="TONB-DEPENDENT OUTER MEMBRANE RECEPTOR"/>
    <property type="match status" value="1"/>
</dbReference>
<evidence type="ECO:0000259" key="14">
    <source>
        <dbReference type="Pfam" id="PF00593"/>
    </source>
</evidence>
<comment type="subcellular location">
    <subcellularLocation>
        <location evidence="1 11">Cell outer membrane</location>
        <topology evidence="1 11">Multi-pass membrane protein</topology>
    </subcellularLocation>
</comment>
<keyword evidence="9 16" id="KW-0675">Receptor</keyword>
<name>A0ABV5HSE6_9VIBR</name>
<evidence type="ECO:0000256" key="1">
    <source>
        <dbReference type="ARBA" id="ARBA00004571"/>
    </source>
</evidence>
<evidence type="ECO:0000256" key="11">
    <source>
        <dbReference type="PROSITE-ProRule" id="PRU01360"/>
    </source>
</evidence>
<keyword evidence="4 11" id="KW-1134">Transmembrane beta strand</keyword>
<feature type="domain" description="TonB-dependent receptor plug" evidence="15">
    <location>
        <begin position="52"/>
        <end position="161"/>
    </location>
</feature>
<dbReference type="Gene3D" id="2.170.130.10">
    <property type="entry name" value="TonB-dependent receptor, plug domain"/>
    <property type="match status" value="1"/>
</dbReference>
<dbReference type="InterPro" id="IPR012910">
    <property type="entry name" value="Plug_dom"/>
</dbReference>
<evidence type="ECO:0000313" key="17">
    <source>
        <dbReference type="Proteomes" id="UP001589645"/>
    </source>
</evidence>